<protein>
    <recommendedName>
        <fullName evidence="5">Translation initiation factor eIF4e</fullName>
    </recommendedName>
</protein>
<accession>A0A8S0XJ13</accession>
<keyword evidence="1" id="KW-0648">Protein biosynthesis</keyword>
<feature type="compositionally biased region" description="Low complexity" evidence="2">
    <location>
        <begin position="11"/>
        <end position="22"/>
    </location>
</feature>
<feature type="compositionally biased region" description="Polar residues" evidence="2">
    <location>
        <begin position="419"/>
        <end position="434"/>
    </location>
</feature>
<dbReference type="OrthoDB" id="590761at2759"/>
<keyword evidence="1" id="KW-0694">RNA-binding</keyword>
<gene>
    <name evidence="3" type="ORF">AAE3_LOCUS804</name>
</gene>
<dbReference type="Proteomes" id="UP000467700">
    <property type="component" value="Unassembled WGS sequence"/>
</dbReference>
<dbReference type="InterPro" id="IPR001040">
    <property type="entry name" value="TIF_eIF_4E"/>
</dbReference>
<dbReference type="AlphaFoldDB" id="A0A8S0XJ13"/>
<evidence type="ECO:0000313" key="3">
    <source>
        <dbReference type="EMBL" id="CAA7257344.1"/>
    </source>
</evidence>
<evidence type="ECO:0008006" key="5">
    <source>
        <dbReference type="Google" id="ProtNLM"/>
    </source>
</evidence>
<evidence type="ECO:0000313" key="4">
    <source>
        <dbReference type="Proteomes" id="UP000467700"/>
    </source>
</evidence>
<organism evidence="3 4">
    <name type="scientific">Cyclocybe aegerita</name>
    <name type="common">Black poplar mushroom</name>
    <name type="synonym">Agrocybe aegerita</name>
    <dbReference type="NCBI Taxonomy" id="1973307"/>
    <lineage>
        <taxon>Eukaryota</taxon>
        <taxon>Fungi</taxon>
        <taxon>Dikarya</taxon>
        <taxon>Basidiomycota</taxon>
        <taxon>Agaricomycotina</taxon>
        <taxon>Agaricomycetes</taxon>
        <taxon>Agaricomycetidae</taxon>
        <taxon>Agaricales</taxon>
        <taxon>Agaricineae</taxon>
        <taxon>Bolbitiaceae</taxon>
        <taxon>Cyclocybe</taxon>
    </lineage>
</organism>
<reference evidence="3 4" key="1">
    <citation type="submission" date="2020-01" db="EMBL/GenBank/DDBJ databases">
        <authorList>
            <person name="Gupta K D."/>
        </authorList>
    </citation>
    <scope>NUCLEOTIDE SEQUENCE [LARGE SCALE GENOMIC DNA]</scope>
</reference>
<dbReference type="GO" id="GO:0000340">
    <property type="term" value="F:RNA 7-methylguanosine cap binding"/>
    <property type="evidence" value="ECO:0007669"/>
    <property type="project" value="TreeGrafter"/>
</dbReference>
<evidence type="ECO:0000256" key="1">
    <source>
        <dbReference type="RuleBase" id="RU004374"/>
    </source>
</evidence>
<dbReference type="GO" id="GO:0003743">
    <property type="term" value="F:translation initiation factor activity"/>
    <property type="evidence" value="ECO:0007669"/>
    <property type="project" value="UniProtKB-KW"/>
</dbReference>
<keyword evidence="4" id="KW-1185">Reference proteome</keyword>
<dbReference type="InterPro" id="IPR023398">
    <property type="entry name" value="TIF_eIF4e-like"/>
</dbReference>
<dbReference type="Pfam" id="PF01652">
    <property type="entry name" value="IF4E"/>
    <property type="match status" value="1"/>
</dbReference>
<dbReference type="PANTHER" id="PTHR11960:SF73">
    <property type="entry name" value="TRANSLATION INITIATION FACTOR 4E, PUTATIVE-RELATED"/>
    <property type="match status" value="1"/>
</dbReference>
<comment type="similarity">
    <text evidence="1">Belongs to the eukaryotic initiation factor 4E family.</text>
</comment>
<evidence type="ECO:0000256" key="2">
    <source>
        <dbReference type="SAM" id="MobiDB-lite"/>
    </source>
</evidence>
<feature type="compositionally biased region" description="Polar residues" evidence="2">
    <location>
        <begin position="90"/>
        <end position="110"/>
    </location>
</feature>
<proteinExistence type="inferred from homology"/>
<feature type="region of interest" description="Disordered" evidence="2">
    <location>
        <begin position="419"/>
        <end position="444"/>
    </location>
</feature>
<name>A0A8S0XJ13_CYCAE</name>
<sequence>MSSNPEAPAATSTTSTTSTSTTKKAGGARLPSLNQLAARINSNAAANGVTPPQVATSAPRPRLAAFALRTGSTTSVNTVTSTADSMAVNAPSTRSVSPAMSSVSNQSSTVPLEASGGEPLTTEKLEKLNQETASVDGTVKIAVAEAPKKKVGYKNIPSLDAITARIAKQRAMSLSIDGSATPPEPEMIEDPKTPGVPMKAPEHPLQFSWTIYHDTKAKYPFTPASAVPGQAFSQPAPGSAGSEAPYSASHPPESTEYEAGLTIIGEFSTVEEFCRYFNWLKPPSKLEKNSNYHIFKSGIKPMWEDPANANGGKWVLTMKNNPALLDRCWNWLAMALVGEELEEGDELCGAVVSLRSKVDRIQVWTRSKDDVEKLNGIAKRLVKLLDVSEADNIGLEFQYNSDDRPPPNKFLSIQSMPNSSFRSSFQAPTATGPPQVSGPGGAFGGFGTGVGIGGGWKGSSLKRS</sequence>
<feature type="region of interest" description="Disordered" evidence="2">
    <location>
        <begin position="1"/>
        <end position="33"/>
    </location>
</feature>
<keyword evidence="1" id="KW-0396">Initiation factor</keyword>
<dbReference type="SUPFAM" id="SSF55418">
    <property type="entry name" value="eIF4e-like"/>
    <property type="match status" value="1"/>
</dbReference>
<dbReference type="PANTHER" id="PTHR11960">
    <property type="entry name" value="EUKARYOTIC TRANSLATION INITIATION FACTOR 4E RELATED"/>
    <property type="match status" value="1"/>
</dbReference>
<dbReference type="Gene3D" id="3.30.760.10">
    <property type="entry name" value="RNA Cap, Translation Initiation Factor Eif4e"/>
    <property type="match status" value="1"/>
</dbReference>
<dbReference type="GO" id="GO:0016281">
    <property type="term" value="C:eukaryotic translation initiation factor 4F complex"/>
    <property type="evidence" value="ECO:0007669"/>
    <property type="project" value="TreeGrafter"/>
</dbReference>
<dbReference type="EMBL" id="CACVBS010000001">
    <property type="protein sequence ID" value="CAA7257344.1"/>
    <property type="molecule type" value="Genomic_DNA"/>
</dbReference>
<feature type="region of interest" description="Disordered" evidence="2">
    <location>
        <begin position="90"/>
        <end position="117"/>
    </location>
</feature>
<comment type="caution">
    <text evidence="3">The sequence shown here is derived from an EMBL/GenBank/DDBJ whole genome shotgun (WGS) entry which is preliminary data.</text>
</comment>
<feature type="region of interest" description="Disordered" evidence="2">
    <location>
        <begin position="228"/>
        <end position="252"/>
    </location>
</feature>